<dbReference type="GO" id="GO:0000785">
    <property type="term" value="C:chromatin"/>
    <property type="evidence" value="ECO:0007669"/>
    <property type="project" value="TreeGrafter"/>
</dbReference>
<dbReference type="Gene3D" id="2.60.120.650">
    <property type="entry name" value="Cupin"/>
    <property type="match status" value="1"/>
</dbReference>
<dbReference type="AlphaFoldDB" id="A0A1Y2FTY1"/>
<feature type="region of interest" description="Disordered" evidence="4">
    <location>
        <begin position="126"/>
        <end position="220"/>
    </location>
</feature>
<dbReference type="PANTHER" id="PTHR12549:SF38">
    <property type="entry name" value="JMJC DOMAIN-CONTAINING HISTONE DEMETHYLASE 2, ISOFORM A"/>
    <property type="match status" value="1"/>
</dbReference>
<dbReference type="PROSITE" id="PS51184">
    <property type="entry name" value="JMJC"/>
    <property type="match status" value="1"/>
</dbReference>
<feature type="compositionally biased region" description="Polar residues" evidence="4">
    <location>
        <begin position="83"/>
        <end position="94"/>
    </location>
</feature>
<evidence type="ECO:0000313" key="7">
    <source>
        <dbReference type="Proteomes" id="UP000193467"/>
    </source>
</evidence>
<comment type="subcellular location">
    <subcellularLocation>
        <location evidence="1">Nucleus</location>
    </subcellularLocation>
</comment>
<keyword evidence="3" id="KW-0539">Nucleus</keyword>
<dbReference type="InterPro" id="IPR045109">
    <property type="entry name" value="LSDs-like"/>
</dbReference>
<feature type="compositionally biased region" description="Low complexity" evidence="4">
    <location>
        <begin position="201"/>
        <end position="211"/>
    </location>
</feature>
<dbReference type="PANTHER" id="PTHR12549">
    <property type="entry name" value="JMJC DOMAIN-CONTAINING HISTONE DEMETHYLATION PROTEIN"/>
    <property type="match status" value="1"/>
</dbReference>
<dbReference type="InterPro" id="IPR003347">
    <property type="entry name" value="JmjC_dom"/>
</dbReference>
<dbReference type="InParanoid" id="A0A1Y2FTY1"/>
<keyword evidence="2" id="KW-0479">Metal-binding</keyword>
<dbReference type="GO" id="GO:0032454">
    <property type="term" value="F:histone H3K9 demethylase activity"/>
    <property type="evidence" value="ECO:0007669"/>
    <property type="project" value="InterPro"/>
</dbReference>
<feature type="region of interest" description="Disordered" evidence="4">
    <location>
        <begin position="36"/>
        <end position="113"/>
    </location>
</feature>
<dbReference type="GO" id="GO:0003712">
    <property type="term" value="F:transcription coregulator activity"/>
    <property type="evidence" value="ECO:0007669"/>
    <property type="project" value="TreeGrafter"/>
</dbReference>
<dbReference type="GO" id="GO:0046872">
    <property type="term" value="F:metal ion binding"/>
    <property type="evidence" value="ECO:0007669"/>
    <property type="project" value="UniProtKB-KW"/>
</dbReference>
<comment type="caution">
    <text evidence="6">The sequence shown here is derived from an EMBL/GenBank/DDBJ whole genome shotgun (WGS) entry which is preliminary data.</text>
</comment>
<evidence type="ECO:0000256" key="1">
    <source>
        <dbReference type="ARBA" id="ARBA00004123"/>
    </source>
</evidence>
<dbReference type="OrthoDB" id="1667110at2759"/>
<evidence type="ECO:0000256" key="3">
    <source>
        <dbReference type="ARBA" id="ARBA00023242"/>
    </source>
</evidence>
<dbReference type="Pfam" id="PF02373">
    <property type="entry name" value="JmjC"/>
    <property type="match status" value="1"/>
</dbReference>
<proteinExistence type="predicted"/>
<feature type="compositionally biased region" description="Basic and acidic residues" evidence="4">
    <location>
        <begin position="95"/>
        <end position="107"/>
    </location>
</feature>
<organism evidence="6 7">
    <name type="scientific">Leucosporidium creatinivorum</name>
    <dbReference type="NCBI Taxonomy" id="106004"/>
    <lineage>
        <taxon>Eukaryota</taxon>
        <taxon>Fungi</taxon>
        <taxon>Dikarya</taxon>
        <taxon>Basidiomycota</taxon>
        <taxon>Pucciniomycotina</taxon>
        <taxon>Microbotryomycetes</taxon>
        <taxon>Leucosporidiales</taxon>
        <taxon>Leucosporidium</taxon>
    </lineage>
</organism>
<accession>A0A1Y2FTY1</accession>
<dbReference type="GO" id="GO:0031490">
    <property type="term" value="F:chromatin DNA binding"/>
    <property type="evidence" value="ECO:0007669"/>
    <property type="project" value="TreeGrafter"/>
</dbReference>
<dbReference type="GO" id="GO:0006357">
    <property type="term" value="P:regulation of transcription by RNA polymerase II"/>
    <property type="evidence" value="ECO:0007669"/>
    <property type="project" value="TreeGrafter"/>
</dbReference>
<dbReference type="GO" id="GO:0000118">
    <property type="term" value="C:histone deacetylase complex"/>
    <property type="evidence" value="ECO:0007669"/>
    <property type="project" value="TreeGrafter"/>
</dbReference>
<evidence type="ECO:0000256" key="2">
    <source>
        <dbReference type="ARBA" id="ARBA00022723"/>
    </source>
</evidence>
<evidence type="ECO:0000259" key="5">
    <source>
        <dbReference type="PROSITE" id="PS51184"/>
    </source>
</evidence>
<feature type="compositionally biased region" description="Low complexity" evidence="4">
    <location>
        <begin position="66"/>
        <end position="82"/>
    </location>
</feature>
<reference evidence="6 7" key="1">
    <citation type="submission" date="2016-07" db="EMBL/GenBank/DDBJ databases">
        <title>Pervasive Adenine N6-methylation of Active Genes in Fungi.</title>
        <authorList>
            <consortium name="DOE Joint Genome Institute"/>
            <person name="Mondo S.J."/>
            <person name="Dannebaum R.O."/>
            <person name="Kuo R.C."/>
            <person name="Labutti K."/>
            <person name="Haridas S."/>
            <person name="Kuo A."/>
            <person name="Salamov A."/>
            <person name="Ahrendt S.R."/>
            <person name="Lipzen A."/>
            <person name="Sullivan W."/>
            <person name="Andreopoulos W.B."/>
            <person name="Clum A."/>
            <person name="Lindquist E."/>
            <person name="Daum C."/>
            <person name="Ramamoorthy G.K."/>
            <person name="Gryganskyi A."/>
            <person name="Culley D."/>
            <person name="Magnuson J.K."/>
            <person name="James T.Y."/>
            <person name="O'Malley M.A."/>
            <person name="Stajich J.E."/>
            <person name="Spatafora J.W."/>
            <person name="Visel A."/>
            <person name="Grigoriev I.V."/>
        </authorList>
    </citation>
    <scope>NUCLEOTIDE SEQUENCE [LARGE SCALE GENOMIC DNA]</scope>
    <source>
        <strain evidence="6 7">62-1032</strain>
    </source>
</reference>
<name>A0A1Y2FTY1_9BASI</name>
<feature type="domain" description="JmjC" evidence="5">
    <location>
        <begin position="706"/>
        <end position="894"/>
    </location>
</feature>
<keyword evidence="7" id="KW-1185">Reference proteome</keyword>
<gene>
    <name evidence="6" type="ORF">BCR35DRAFT_277601</name>
</gene>
<protein>
    <recommendedName>
        <fullName evidence="5">JmjC domain-containing protein</fullName>
    </recommendedName>
</protein>
<dbReference type="EMBL" id="MCGR01000014">
    <property type="protein sequence ID" value="ORY86754.1"/>
    <property type="molecule type" value="Genomic_DNA"/>
</dbReference>
<feature type="region of interest" description="Disordered" evidence="4">
    <location>
        <begin position="566"/>
        <end position="586"/>
    </location>
</feature>
<dbReference type="Proteomes" id="UP000193467">
    <property type="component" value="Unassembled WGS sequence"/>
</dbReference>
<sequence>MARAPSPELGVGVGQHTTTQAYQAASNDAVILTNVEMERARSQSSTPSISSSSYTNRNVPLMPFGSSSTPFASSSAIARSSSNFGTASPYVQQKAQDKAEQEREGAERAALAARCARDEEIAAAFVGSIAERKGRRASKPIVDLAEVKPPPPTRRPSQSSSSRPTPPAAQKAVPIRVPTLHSPAPTGVPSRSPSVNPPVAAPSSPEAGPGPKTQAKRKTALSFAVEIPVSKKQKKVATPEKMSQVASAVATPARETTSPVGLVAQPHQETAQEATSEKVNEVVEEAVEGAVADPTPLPLKPAEPSTSASRLQDRSCQAFATDSATFPPCFQCIAKNSSACSFRNRRFRPIPPRDSAGKLKDALFLPHIRADDEPIFPTQYSSPFTEHHASEIKTTVAHVLAAPIAVEEAHARRERSVKQRLVLKDHNTCDGCLTTIFIGSWLCRHCGRELCLDCAEALERCHQAPSTSKGELEHRNRLMRCSNGHEVHGGVDIEQAGDHVPMTKVSKDELRSMRRAMEAWNAEHPAQDPPSLDQDVLDYLYALDPTAYSSPAETCHPYLRLPVGLLDRRDPPAPHPSPRPPTTTTDSVLLKLDSMDPSTLFHALWSRGETMVVDVDLSRYLSQEWDPERFIKNYGKLRCTIASNTGGPDVLSDIGEFFKRFDQFNSGEDGESLKLKDFPPTKDFKKELPDLFREFMSALPAGIVTRRDGPLNIAAHSPVNSNVPDLGPKGYWSQISNDAPGGHGSTKLHSDLADAANILLWSKPMPDGSPGLAAWDIYRAEDSEKIRDFLYELKTKQLQATTGQLDIAVDDVRASHDDPIHSQEFFLDSALRAELLEEKGVKSWRIWQRPGQVVFIPAGCAHQVCNFSHCIKIAVDFVSRENVNRCWTVTDEFREQTKGRDLWREDVLQLKNQLLWAWRSCERFDLGKVEKRSTKANGAAQKGDEGAVAMEVDDM</sequence>
<feature type="compositionally biased region" description="Low complexity" evidence="4">
    <location>
        <begin position="42"/>
        <end position="53"/>
    </location>
</feature>
<dbReference type="STRING" id="106004.A0A1Y2FTY1"/>
<feature type="region of interest" description="Disordered" evidence="4">
    <location>
        <begin position="935"/>
        <end position="955"/>
    </location>
</feature>
<dbReference type="SMART" id="SM00558">
    <property type="entry name" value="JmjC"/>
    <property type="match status" value="1"/>
</dbReference>
<dbReference type="SUPFAM" id="SSF51197">
    <property type="entry name" value="Clavaminate synthase-like"/>
    <property type="match status" value="1"/>
</dbReference>
<evidence type="ECO:0000256" key="4">
    <source>
        <dbReference type="SAM" id="MobiDB-lite"/>
    </source>
</evidence>
<evidence type="ECO:0000313" key="6">
    <source>
        <dbReference type="EMBL" id="ORY86754.1"/>
    </source>
</evidence>